<dbReference type="PROSITE" id="PS50127">
    <property type="entry name" value="UBC_2"/>
    <property type="match status" value="1"/>
</dbReference>
<keyword evidence="6" id="KW-1185">Reference proteome</keyword>
<keyword evidence="1" id="KW-0808">Transferase</keyword>
<dbReference type="PANTHER" id="PTHR46116:SF15">
    <property type="entry name" value="(E3-INDEPENDENT) E2 UBIQUITIN-CONJUGATING ENZYME"/>
    <property type="match status" value="1"/>
</dbReference>
<dbReference type="GO" id="GO:0061631">
    <property type="term" value="F:ubiquitin conjugating enzyme activity"/>
    <property type="evidence" value="ECO:0007669"/>
    <property type="project" value="TreeGrafter"/>
</dbReference>
<organism evidence="5 6">
    <name type="scientific">Leucocoprinus birnbaumii</name>
    <dbReference type="NCBI Taxonomy" id="56174"/>
    <lineage>
        <taxon>Eukaryota</taxon>
        <taxon>Fungi</taxon>
        <taxon>Dikarya</taxon>
        <taxon>Basidiomycota</taxon>
        <taxon>Agaricomycotina</taxon>
        <taxon>Agaricomycetes</taxon>
        <taxon>Agaricomycetidae</taxon>
        <taxon>Agaricales</taxon>
        <taxon>Agaricineae</taxon>
        <taxon>Agaricaceae</taxon>
        <taxon>Leucocoprinus</taxon>
    </lineage>
</organism>
<reference evidence="5" key="1">
    <citation type="submission" date="2022-07" db="EMBL/GenBank/DDBJ databases">
        <title>Genome Sequence of Leucocoprinus birnbaumii.</title>
        <authorList>
            <person name="Buettner E."/>
        </authorList>
    </citation>
    <scope>NUCLEOTIDE SEQUENCE</scope>
    <source>
        <strain evidence="5">VT141</strain>
    </source>
</reference>
<protein>
    <recommendedName>
        <fullName evidence="4">UBC core domain-containing protein</fullName>
    </recommendedName>
</protein>
<dbReference type="AlphaFoldDB" id="A0AAD5W2J7"/>
<evidence type="ECO:0000313" key="5">
    <source>
        <dbReference type="EMBL" id="KAJ3573658.1"/>
    </source>
</evidence>
<evidence type="ECO:0000256" key="2">
    <source>
        <dbReference type="ARBA" id="ARBA00022786"/>
    </source>
</evidence>
<dbReference type="InterPro" id="IPR016135">
    <property type="entry name" value="UBQ-conjugating_enzyme/RWD"/>
</dbReference>
<gene>
    <name evidence="5" type="ORF">NP233_g2277</name>
</gene>
<dbReference type="PANTHER" id="PTHR46116">
    <property type="entry name" value="(E3-INDEPENDENT) E2 UBIQUITIN-CONJUGATING ENZYME"/>
    <property type="match status" value="1"/>
</dbReference>
<dbReference type="SUPFAM" id="SSF54495">
    <property type="entry name" value="UBC-like"/>
    <property type="match status" value="1"/>
</dbReference>
<name>A0AAD5W2J7_9AGAR</name>
<evidence type="ECO:0000259" key="4">
    <source>
        <dbReference type="PROSITE" id="PS50127"/>
    </source>
</evidence>
<evidence type="ECO:0000313" key="6">
    <source>
        <dbReference type="Proteomes" id="UP001213000"/>
    </source>
</evidence>
<dbReference type="SMART" id="SM00212">
    <property type="entry name" value="UBCc"/>
    <property type="match status" value="1"/>
</dbReference>
<dbReference type="EMBL" id="JANIEX010000095">
    <property type="protein sequence ID" value="KAJ3573658.1"/>
    <property type="molecule type" value="Genomic_DNA"/>
</dbReference>
<dbReference type="InterPro" id="IPR000608">
    <property type="entry name" value="UBC"/>
</dbReference>
<feature type="compositionally biased region" description="Low complexity" evidence="3">
    <location>
        <begin position="672"/>
        <end position="688"/>
    </location>
</feature>
<proteinExistence type="predicted"/>
<feature type="compositionally biased region" description="Basic and acidic residues" evidence="3">
    <location>
        <begin position="950"/>
        <end position="968"/>
    </location>
</feature>
<keyword evidence="2" id="KW-0833">Ubl conjugation pathway</keyword>
<evidence type="ECO:0000256" key="3">
    <source>
        <dbReference type="SAM" id="MobiDB-lite"/>
    </source>
</evidence>
<evidence type="ECO:0000256" key="1">
    <source>
        <dbReference type="ARBA" id="ARBA00022679"/>
    </source>
</evidence>
<accession>A0AAD5W2J7</accession>
<comment type="caution">
    <text evidence="5">The sequence shown here is derived from an EMBL/GenBank/DDBJ whole genome shotgun (WGS) entry which is preliminary data.</text>
</comment>
<dbReference type="Proteomes" id="UP001213000">
    <property type="component" value="Unassembled WGS sequence"/>
</dbReference>
<sequence length="1002" mass="111192">MPTKEKKPPSTQLYPQDIVQCTNSPALFGVIEKCWWDGYDDLADSPEAQAFHNPFAPPPTRPLKEGEFSVSFYAERTQCEIKTASDLRVVDRTMRTGDICKRAGSDDPQSGVVVDARVKSRLAHAISGKEIPGWKTQADYELTPQPENGEFVTYDDWIGQVVEVYDEVLVEDSTNNQLVKINELGTGMYIGERGPDLMPTAPLSSLVNNVMSAMFGGPRTMDTVLGVVHTVYAIAWLAINQSLDPAEATKRQRPKRLWAGKELQNLVMMPVPSDLEATVGTRVSLKDEAGVLVTQHGSDQGDYGVYKVNAYKVVETETEVDVIWQNGRQETLLARDVVPQMSQDEYECWPGEYALWKADGEAKNVVVQSVNAADRTAKVLLIDSGVTELVSVLELDRSASDPFLGAYTHVAETLGVNRGDVVLIHRPGTTNGCDKSRVPRIGELESWLREDVEAGLNHNPPWKREMSELGAEVARSRSTWNADDLRFKRASPGDEKYLWFGEVVMLNLDGTAVVKHVEGTVRTYSVEQLTILVDGVEALHEELAMNQDGPHADSDEAPGLWVKEDGHWRAVRDEEDEGGWEDEEEDETMDVDDHFDGNGAADLDAMDVDLDDEYATLDTKPSIASPSSPSQDSVWSELAEGARVTNNVPTDGTSNVTHMIYSPSSTTPPSPRRSTVQLPASNGASAGSSLSKEYVFKDQMTNHASTSNGTALNGTSKAEDEELSWKRFDILPSAPVDHAFYSQPPAQPGKAFMVRLQREYRALANSLPDTIVVRAFEDRSDLLRCLIIGPENTPYEDAPFVIDWRLESNFPNAPPVAHFLSWTNGNGRVNPNLYEEGKVCLSLLGTWQGDRNETWSPARSSLLQAFVSIQGLILVKEPWYCEPGYEKLRGTEEGATNSRLYSEKAYVLSRGFVRRALEIPLGGFEEEIKSFYFTHGRLRKILEDSRALIENSRKDPNPSNEQVEKDGTADLAIPRLTTGGIIMLERTLNKLQSFLDEHESRN</sequence>
<feature type="region of interest" description="Disordered" evidence="3">
    <location>
        <begin position="950"/>
        <end position="969"/>
    </location>
</feature>
<feature type="region of interest" description="Disordered" evidence="3">
    <location>
        <begin position="661"/>
        <end position="688"/>
    </location>
</feature>
<dbReference type="Pfam" id="PF00179">
    <property type="entry name" value="UQ_con"/>
    <property type="match status" value="1"/>
</dbReference>
<feature type="domain" description="UBC core" evidence="4">
    <location>
        <begin position="751"/>
        <end position="914"/>
    </location>
</feature>
<dbReference type="CDD" id="cd23837">
    <property type="entry name" value="UBCc_UBE2O"/>
    <property type="match status" value="1"/>
</dbReference>
<dbReference type="Gene3D" id="3.10.110.10">
    <property type="entry name" value="Ubiquitin Conjugating Enzyme"/>
    <property type="match status" value="1"/>
</dbReference>